<evidence type="ECO:0000259" key="1">
    <source>
        <dbReference type="Pfam" id="PF26571"/>
    </source>
</evidence>
<organism evidence="2 3">
    <name type="scientific">Endocarpon pusillum</name>
    <dbReference type="NCBI Taxonomy" id="364733"/>
    <lineage>
        <taxon>Eukaryota</taxon>
        <taxon>Fungi</taxon>
        <taxon>Dikarya</taxon>
        <taxon>Ascomycota</taxon>
        <taxon>Pezizomycotina</taxon>
        <taxon>Eurotiomycetes</taxon>
        <taxon>Chaetothyriomycetidae</taxon>
        <taxon>Verrucariales</taxon>
        <taxon>Verrucariaceae</taxon>
        <taxon>Endocarpon</taxon>
    </lineage>
</organism>
<sequence length="75" mass="8498">MCSSAGGVRTDIGEPIAEWVMKNRASLGLKYVIWGQKIWNPSQDSVKPWSQWRGMEDRGSITANHWDHVHVSFNG</sequence>
<dbReference type="Proteomes" id="UP000606974">
    <property type="component" value="Unassembled WGS sequence"/>
</dbReference>
<dbReference type="InterPro" id="IPR058593">
    <property type="entry name" value="ARB_07466-like_C"/>
</dbReference>
<reference evidence="2" key="1">
    <citation type="submission" date="2020-02" db="EMBL/GenBank/DDBJ databases">
        <authorList>
            <person name="Palmer J.M."/>
        </authorList>
    </citation>
    <scope>NUCLEOTIDE SEQUENCE</scope>
    <source>
        <strain evidence="2">EPUS1.4</strain>
        <tissue evidence="2">Thallus</tissue>
    </source>
</reference>
<keyword evidence="3" id="KW-1185">Reference proteome</keyword>
<feature type="domain" description="ARB-07466-like C-terminal" evidence="1">
    <location>
        <begin position="1"/>
        <end position="66"/>
    </location>
</feature>
<protein>
    <recommendedName>
        <fullName evidence="1">ARB-07466-like C-terminal domain-containing protein</fullName>
    </recommendedName>
</protein>
<proteinExistence type="predicted"/>
<gene>
    <name evidence="2" type="ORF">GJ744_010120</name>
</gene>
<dbReference type="Pfam" id="PF26571">
    <property type="entry name" value="VldE"/>
    <property type="match status" value="1"/>
</dbReference>
<dbReference type="OrthoDB" id="2251794at2759"/>
<name>A0A8H7E267_9EURO</name>
<accession>A0A8H7E267</accession>
<comment type="caution">
    <text evidence="2">The sequence shown here is derived from an EMBL/GenBank/DDBJ whole genome shotgun (WGS) entry which is preliminary data.</text>
</comment>
<dbReference type="AlphaFoldDB" id="A0A8H7E267"/>
<evidence type="ECO:0000313" key="2">
    <source>
        <dbReference type="EMBL" id="KAF7507819.1"/>
    </source>
</evidence>
<dbReference type="EMBL" id="JAACFV010000063">
    <property type="protein sequence ID" value="KAF7507819.1"/>
    <property type="molecule type" value="Genomic_DNA"/>
</dbReference>
<evidence type="ECO:0000313" key="3">
    <source>
        <dbReference type="Proteomes" id="UP000606974"/>
    </source>
</evidence>